<dbReference type="Gene3D" id="3.40.50.1000">
    <property type="entry name" value="HAD superfamily/HAD-like"/>
    <property type="match status" value="1"/>
</dbReference>
<evidence type="ECO:0000256" key="6">
    <source>
        <dbReference type="RuleBase" id="RU366066"/>
    </source>
</evidence>
<dbReference type="AlphaFoldDB" id="A0A7S3A5N5"/>
<dbReference type="SUPFAM" id="SSF56784">
    <property type="entry name" value="HAD-like"/>
    <property type="match status" value="1"/>
</dbReference>
<dbReference type="EMBL" id="HBHW01039650">
    <property type="protein sequence ID" value="CAE0062438.1"/>
    <property type="molecule type" value="Transcribed_RNA"/>
</dbReference>
<dbReference type="InterPro" id="IPR036412">
    <property type="entry name" value="HAD-like_sf"/>
</dbReference>
<comment type="subcellular location">
    <subcellularLocation>
        <location evidence="1 6">Nucleus</location>
    </subcellularLocation>
</comment>
<feature type="compositionally biased region" description="Basic and acidic residues" evidence="7">
    <location>
        <begin position="391"/>
        <end position="409"/>
    </location>
</feature>
<dbReference type="Gene3D" id="2.40.50.100">
    <property type="match status" value="1"/>
</dbReference>
<evidence type="ECO:0000259" key="8">
    <source>
        <dbReference type="PROSITE" id="PS50969"/>
    </source>
</evidence>
<dbReference type="CDD" id="cd06849">
    <property type="entry name" value="lipoyl_domain"/>
    <property type="match status" value="1"/>
</dbReference>
<dbReference type="PANTHER" id="PTHR23081:SF36">
    <property type="entry name" value="RNA POLYMERASE II SUBUNIT A C-TERMINAL DOMAIN PHOSPHATASE"/>
    <property type="match status" value="1"/>
</dbReference>
<sequence length="447" mass="49585">METLEVRAPKSSFANGSSAKLVKWLVREGEEVDEGTRIATVEKANASKLDVLAPRCGTMVGVGVKIGEELKENVPICSIQFCTHAVIFGGLCTICGRDLSMVHFSQDVPSAQRVNVAYESGLVVSRDEARRTETDKARHLLDRRLLSLVLDLDHTLLHATDDPRAKAALIMDDQSPQTPGTPMLSPAHHRGIHQLVLDGKSFFVKLRPGLGNFLRRMKKKFELHIYTMGTRPYADSIAAIIDPERTLFGERLTSRDDFEEGSLNQKNLRRVFPCDDTMVLIVDDREDVWLEDRSSRMPNLIKARPYHFFKGLHEAYDRTSKAPIETGGGGLAKKKAIPSEEKPVPSKAAGDSTSTKENHNLENSPSDPPAKGVHEYAKSCPEASEAANPSTEEKKTPEALKINREERDIPQSGREGNRSRPSGIKFLAKQIRLVADKRTALRLLVLP</sequence>
<reference evidence="9" key="1">
    <citation type="submission" date="2021-01" db="EMBL/GenBank/DDBJ databases">
        <authorList>
            <person name="Corre E."/>
            <person name="Pelletier E."/>
            <person name="Niang G."/>
            <person name="Scheremetjew M."/>
            <person name="Finn R."/>
            <person name="Kale V."/>
            <person name="Holt S."/>
            <person name="Cochrane G."/>
            <person name="Meng A."/>
            <person name="Brown T."/>
            <person name="Cohen L."/>
        </authorList>
    </citation>
    <scope>NUCLEOTIDE SEQUENCE</scope>
    <source>
        <strain evidence="9">CCMP 769</strain>
    </source>
</reference>
<gene>
    <name evidence="9" type="ORF">RMAR00112_LOCUS30508</name>
</gene>
<organism evidence="9">
    <name type="scientific">Rhodosorus marinus</name>
    <dbReference type="NCBI Taxonomy" id="101924"/>
    <lineage>
        <taxon>Eukaryota</taxon>
        <taxon>Rhodophyta</taxon>
        <taxon>Stylonematophyceae</taxon>
        <taxon>Stylonematales</taxon>
        <taxon>Stylonemataceae</taxon>
        <taxon>Rhodosorus</taxon>
    </lineage>
</organism>
<dbReference type="InterPro" id="IPR023214">
    <property type="entry name" value="HAD_sf"/>
</dbReference>
<dbReference type="GO" id="GO:0008420">
    <property type="term" value="F:RNA polymerase II CTD heptapeptide repeat phosphatase activity"/>
    <property type="evidence" value="ECO:0007669"/>
    <property type="project" value="UniProtKB-UniRule"/>
</dbReference>
<evidence type="ECO:0000256" key="5">
    <source>
        <dbReference type="ARBA" id="ARBA00048336"/>
    </source>
</evidence>
<dbReference type="InterPro" id="IPR011053">
    <property type="entry name" value="Single_hybrid_motif"/>
</dbReference>
<dbReference type="SUPFAM" id="SSF51230">
    <property type="entry name" value="Single hybrid motif"/>
    <property type="match status" value="1"/>
</dbReference>
<dbReference type="InterPro" id="IPR011947">
    <property type="entry name" value="FCP1_euk"/>
</dbReference>
<feature type="region of interest" description="Disordered" evidence="7">
    <location>
        <begin position="320"/>
        <end position="424"/>
    </location>
</feature>
<protein>
    <recommendedName>
        <fullName evidence="6">RNA polymerase II subunit A C-terminal domain phosphatase</fullName>
        <ecNumber evidence="6">3.1.3.16</ecNumber>
    </recommendedName>
</protein>
<evidence type="ECO:0000256" key="4">
    <source>
        <dbReference type="ARBA" id="ARBA00047761"/>
    </source>
</evidence>
<evidence type="ECO:0000256" key="7">
    <source>
        <dbReference type="SAM" id="MobiDB-lite"/>
    </source>
</evidence>
<comment type="catalytic activity">
    <reaction evidence="5 6">
        <text>O-phospho-L-threonyl-[protein] + H2O = L-threonyl-[protein] + phosphate</text>
        <dbReference type="Rhea" id="RHEA:47004"/>
        <dbReference type="Rhea" id="RHEA-COMP:11060"/>
        <dbReference type="Rhea" id="RHEA-COMP:11605"/>
        <dbReference type="ChEBI" id="CHEBI:15377"/>
        <dbReference type="ChEBI" id="CHEBI:30013"/>
        <dbReference type="ChEBI" id="CHEBI:43474"/>
        <dbReference type="ChEBI" id="CHEBI:61977"/>
        <dbReference type="EC" id="3.1.3.16"/>
    </reaction>
</comment>
<comment type="catalytic activity">
    <reaction evidence="4 6">
        <text>O-phospho-L-seryl-[protein] + H2O = L-seryl-[protein] + phosphate</text>
        <dbReference type="Rhea" id="RHEA:20629"/>
        <dbReference type="Rhea" id="RHEA-COMP:9863"/>
        <dbReference type="Rhea" id="RHEA-COMP:11604"/>
        <dbReference type="ChEBI" id="CHEBI:15377"/>
        <dbReference type="ChEBI" id="CHEBI:29999"/>
        <dbReference type="ChEBI" id="CHEBI:43474"/>
        <dbReference type="ChEBI" id="CHEBI:83421"/>
        <dbReference type="EC" id="3.1.3.16"/>
    </reaction>
</comment>
<dbReference type="InterPro" id="IPR000089">
    <property type="entry name" value="Biotin_lipoyl"/>
</dbReference>
<dbReference type="Pfam" id="PF03031">
    <property type="entry name" value="NIF"/>
    <property type="match status" value="1"/>
</dbReference>
<keyword evidence="2 6" id="KW-0378">Hydrolase</keyword>
<dbReference type="PANTHER" id="PTHR23081">
    <property type="entry name" value="RNA POLYMERASE II CTD PHOSPHATASE"/>
    <property type="match status" value="1"/>
</dbReference>
<dbReference type="PROSITE" id="PS50969">
    <property type="entry name" value="FCP1"/>
    <property type="match status" value="1"/>
</dbReference>
<dbReference type="InterPro" id="IPR039189">
    <property type="entry name" value="Fcp1"/>
</dbReference>
<evidence type="ECO:0000256" key="1">
    <source>
        <dbReference type="ARBA" id="ARBA00004123"/>
    </source>
</evidence>
<dbReference type="Pfam" id="PF00364">
    <property type="entry name" value="Biotin_lipoyl"/>
    <property type="match status" value="1"/>
</dbReference>
<proteinExistence type="predicted"/>
<keyword evidence="3 6" id="KW-0539">Nucleus</keyword>
<comment type="function">
    <text evidence="6">This promotes the activity of RNA polymerase II.</text>
</comment>
<dbReference type="NCBIfam" id="TIGR02250">
    <property type="entry name" value="FCP1_euk"/>
    <property type="match status" value="1"/>
</dbReference>
<dbReference type="InterPro" id="IPR004274">
    <property type="entry name" value="FCP1_dom"/>
</dbReference>
<name>A0A7S3A5N5_9RHOD</name>
<evidence type="ECO:0000256" key="2">
    <source>
        <dbReference type="ARBA" id="ARBA00022801"/>
    </source>
</evidence>
<feature type="domain" description="FCP1 homology" evidence="8">
    <location>
        <begin position="141"/>
        <end position="327"/>
    </location>
</feature>
<evidence type="ECO:0000313" key="9">
    <source>
        <dbReference type="EMBL" id="CAE0062438.1"/>
    </source>
</evidence>
<accession>A0A7S3A5N5</accession>
<dbReference type="SMART" id="SM00577">
    <property type="entry name" value="CPDc"/>
    <property type="match status" value="1"/>
</dbReference>
<dbReference type="EC" id="3.1.3.16" evidence="6"/>
<evidence type="ECO:0000256" key="3">
    <source>
        <dbReference type="ARBA" id="ARBA00023242"/>
    </source>
</evidence>
<dbReference type="CDD" id="cd07521">
    <property type="entry name" value="HAD_FCP1-like"/>
    <property type="match status" value="1"/>
</dbReference>
<dbReference type="GO" id="GO:0005634">
    <property type="term" value="C:nucleus"/>
    <property type="evidence" value="ECO:0007669"/>
    <property type="project" value="UniProtKB-SubCell"/>
</dbReference>